<evidence type="ECO:0000313" key="1">
    <source>
        <dbReference type="EMBL" id="SHI80464.1"/>
    </source>
</evidence>
<keyword evidence="2" id="KW-1185">Reference proteome</keyword>
<organism evidence="1 2">
    <name type="scientific">Aquimarina spongiae</name>
    <dbReference type="NCBI Taxonomy" id="570521"/>
    <lineage>
        <taxon>Bacteria</taxon>
        <taxon>Pseudomonadati</taxon>
        <taxon>Bacteroidota</taxon>
        <taxon>Flavobacteriia</taxon>
        <taxon>Flavobacteriales</taxon>
        <taxon>Flavobacteriaceae</taxon>
        <taxon>Aquimarina</taxon>
    </lineage>
</organism>
<dbReference type="EMBL" id="FQYP01000003">
    <property type="protein sequence ID" value="SHI80464.1"/>
    <property type="molecule type" value="Genomic_DNA"/>
</dbReference>
<sequence length="41" mass="4797">MLNLSKNTKNPDTIYQGFLYLKSICYHQYFVELTVIAQQGI</sequence>
<protein>
    <submittedName>
        <fullName evidence="1">Uncharacterized protein</fullName>
    </submittedName>
</protein>
<accession>A0A1M6E4K1</accession>
<dbReference type="Proteomes" id="UP000184432">
    <property type="component" value="Unassembled WGS sequence"/>
</dbReference>
<proteinExistence type="predicted"/>
<gene>
    <name evidence="1" type="ORF">SAMN04488508_103214</name>
</gene>
<evidence type="ECO:0000313" key="2">
    <source>
        <dbReference type="Proteomes" id="UP000184432"/>
    </source>
</evidence>
<name>A0A1M6E4K1_9FLAO</name>
<dbReference type="AlphaFoldDB" id="A0A1M6E4K1"/>
<reference evidence="2" key="1">
    <citation type="submission" date="2016-11" db="EMBL/GenBank/DDBJ databases">
        <authorList>
            <person name="Varghese N."/>
            <person name="Submissions S."/>
        </authorList>
    </citation>
    <scope>NUCLEOTIDE SEQUENCE [LARGE SCALE GENOMIC DNA]</scope>
    <source>
        <strain evidence="2">DSM 22623</strain>
    </source>
</reference>